<dbReference type="EMBL" id="CAKLBY020000305">
    <property type="protein sequence ID" value="CAK7943887.1"/>
    <property type="molecule type" value="Genomic_DNA"/>
</dbReference>
<reference evidence="1" key="1">
    <citation type="submission" date="2024-01" db="EMBL/GenBank/DDBJ databases">
        <authorList>
            <person name="Webb A."/>
        </authorList>
    </citation>
    <scope>NUCLEOTIDE SEQUENCE</scope>
    <source>
        <strain evidence="1">Pm1</strain>
    </source>
</reference>
<name>A0AAV1VC25_9STRA</name>
<gene>
    <name evidence="1" type="ORF">PM001_LOCUS29037</name>
</gene>
<protein>
    <submittedName>
        <fullName evidence="1">Uncharacterized protein</fullName>
    </submittedName>
</protein>
<organism evidence="1 2">
    <name type="scientific">Peronospora matthiolae</name>
    <dbReference type="NCBI Taxonomy" id="2874970"/>
    <lineage>
        <taxon>Eukaryota</taxon>
        <taxon>Sar</taxon>
        <taxon>Stramenopiles</taxon>
        <taxon>Oomycota</taxon>
        <taxon>Peronosporomycetes</taxon>
        <taxon>Peronosporales</taxon>
        <taxon>Peronosporaceae</taxon>
        <taxon>Peronospora</taxon>
    </lineage>
</organism>
<dbReference type="Proteomes" id="UP001162060">
    <property type="component" value="Unassembled WGS sequence"/>
</dbReference>
<dbReference type="AlphaFoldDB" id="A0AAV1VC25"/>
<evidence type="ECO:0000313" key="1">
    <source>
        <dbReference type="EMBL" id="CAK7943887.1"/>
    </source>
</evidence>
<comment type="caution">
    <text evidence="1">The sequence shown here is derived from an EMBL/GenBank/DDBJ whole genome shotgun (WGS) entry which is preliminary data.</text>
</comment>
<sequence length="40" mass="4288">MNALEMLIKNTPTIDDTGAVDNDEVKVNQASSDASADKQH</sequence>
<accession>A0AAV1VC25</accession>
<proteinExistence type="predicted"/>
<evidence type="ECO:0000313" key="2">
    <source>
        <dbReference type="Proteomes" id="UP001162060"/>
    </source>
</evidence>